<gene>
    <name evidence="1" type="ORF">RJ641_017664</name>
</gene>
<organism evidence="1 2">
    <name type="scientific">Dillenia turbinata</name>
    <dbReference type="NCBI Taxonomy" id="194707"/>
    <lineage>
        <taxon>Eukaryota</taxon>
        <taxon>Viridiplantae</taxon>
        <taxon>Streptophyta</taxon>
        <taxon>Embryophyta</taxon>
        <taxon>Tracheophyta</taxon>
        <taxon>Spermatophyta</taxon>
        <taxon>Magnoliopsida</taxon>
        <taxon>eudicotyledons</taxon>
        <taxon>Gunneridae</taxon>
        <taxon>Pentapetalae</taxon>
        <taxon>Dilleniales</taxon>
        <taxon>Dilleniaceae</taxon>
        <taxon>Dillenia</taxon>
    </lineage>
</organism>
<dbReference type="Gene3D" id="3.40.50.1000">
    <property type="entry name" value="HAD superfamily/HAD-like"/>
    <property type="match status" value="2"/>
</dbReference>
<dbReference type="InterPro" id="IPR023214">
    <property type="entry name" value="HAD_sf"/>
</dbReference>
<accession>A0AAN8UHI8</accession>
<evidence type="ECO:0000313" key="1">
    <source>
        <dbReference type="EMBL" id="KAK6916913.1"/>
    </source>
</evidence>
<dbReference type="SUPFAM" id="SSF56784">
    <property type="entry name" value="HAD-like"/>
    <property type="match status" value="1"/>
</dbReference>
<dbReference type="EMBL" id="JBAMMX010000023">
    <property type="protein sequence ID" value="KAK6916913.1"/>
    <property type="molecule type" value="Genomic_DNA"/>
</dbReference>
<evidence type="ECO:0000313" key="2">
    <source>
        <dbReference type="Proteomes" id="UP001370490"/>
    </source>
</evidence>
<protein>
    <submittedName>
        <fullName evidence="1">Uncharacterized protein</fullName>
    </submittedName>
</protein>
<comment type="caution">
    <text evidence="1">The sequence shown here is derived from an EMBL/GenBank/DDBJ whole genome shotgun (WGS) entry which is preliminary data.</text>
</comment>
<dbReference type="InterPro" id="IPR023198">
    <property type="entry name" value="PGP-like_dom2"/>
</dbReference>
<feature type="non-terminal residue" evidence="1">
    <location>
        <position position="283"/>
    </location>
</feature>
<reference evidence="1 2" key="1">
    <citation type="submission" date="2023-12" db="EMBL/GenBank/DDBJ databases">
        <title>A high-quality genome assembly for Dillenia turbinata (Dilleniales).</title>
        <authorList>
            <person name="Chanderbali A."/>
        </authorList>
    </citation>
    <scope>NUCLEOTIDE SEQUENCE [LARGE SCALE GENOMIC DNA]</scope>
    <source>
        <strain evidence="1">LSX21</strain>
        <tissue evidence="1">Leaf</tissue>
    </source>
</reference>
<dbReference type="InterPro" id="IPR044999">
    <property type="entry name" value="CbbY-like"/>
</dbReference>
<name>A0AAN8UHI8_9MAGN</name>
<dbReference type="Gene3D" id="1.10.150.240">
    <property type="entry name" value="Putative phosphatase, domain 2"/>
    <property type="match status" value="1"/>
</dbReference>
<sequence>MGTHGQATIKIKEDGGVEEKFRGNQSGFAAKWSFLRKGAGDEERMLILFFNRIGWPTSLPTSEKSTFLKNVLREKKSALDEILLSQSLPLRPGAEDFIDDALNKGVPVILLTAYSKSGDEIARSIIAKLGHDRISKIKKIVGKEEAERSFYGKLVRGKDFSSGKDELLAQEATKAASSERQRMAEEVASMLKLSVEIDTASSESIPNVVVALRAGAEYAEIPVCNCILIAGSQSGVAGAERIGMPCVVLRSSLTSRAEFPSARAVMDGFGSPDLTVSKLTQYI</sequence>
<keyword evidence="2" id="KW-1185">Reference proteome</keyword>
<dbReference type="AlphaFoldDB" id="A0AAN8UHI8"/>
<dbReference type="InterPro" id="IPR036412">
    <property type="entry name" value="HAD-like_sf"/>
</dbReference>
<dbReference type="GO" id="GO:0016787">
    <property type="term" value="F:hydrolase activity"/>
    <property type="evidence" value="ECO:0007669"/>
    <property type="project" value="InterPro"/>
</dbReference>
<proteinExistence type="predicted"/>
<dbReference type="Proteomes" id="UP001370490">
    <property type="component" value="Unassembled WGS sequence"/>
</dbReference>
<dbReference type="PANTHER" id="PTHR42896">
    <property type="entry name" value="XYLULOSE-1,5-BISPHOSPHATE (XUBP) PHOSPHATASE"/>
    <property type="match status" value="1"/>
</dbReference>
<dbReference type="PANTHER" id="PTHR42896:SF3">
    <property type="entry name" value="PROTEIN, PUTATIVE, EXPRESSED-RELATED"/>
    <property type="match status" value="1"/>
</dbReference>